<keyword evidence="2" id="KW-1185">Reference proteome</keyword>
<comment type="caution">
    <text evidence="1">The sequence shown here is derived from an EMBL/GenBank/DDBJ whole genome shotgun (WGS) entry which is preliminary data.</text>
</comment>
<organism evidence="1 2">
    <name type="scientific">Apiospora phragmitis</name>
    <dbReference type="NCBI Taxonomy" id="2905665"/>
    <lineage>
        <taxon>Eukaryota</taxon>
        <taxon>Fungi</taxon>
        <taxon>Dikarya</taxon>
        <taxon>Ascomycota</taxon>
        <taxon>Pezizomycotina</taxon>
        <taxon>Sordariomycetes</taxon>
        <taxon>Xylariomycetidae</taxon>
        <taxon>Amphisphaeriales</taxon>
        <taxon>Apiosporaceae</taxon>
        <taxon>Apiospora</taxon>
    </lineage>
</organism>
<gene>
    <name evidence="1" type="ORF">PG994_001069</name>
</gene>
<proteinExistence type="predicted"/>
<dbReference type="Proteomes" id="UP001480595">
    <property type="component" value="Unassembled WGS sequence"/>
</dbReference>
<dbReference type="RefSeq" id="XP_066720619.1">
    <property type="nucleotide sequence ID" value="XM_066852478.1"/>
</dbReference>
<dbReference type="EMBL" id="JAQQWL010000002">
    <property type="protein sequence ID" value="KAK8086095.1"/>
    <property type="molecule type" value="Genomic_DNA"/>
</dbReference>
<evidence type="ECO:0000313" key="2">
    <source>
        <dbReference type="Proteomes" id="UP001480595"/>
    </source>
</evidence>
<accession>A0ABR1WSG7</accession>
<sequence length="326" mass="36946">MNEIPWTDGERDGPLGNIYCGRCLSEQAVLLLNTTFVSNEACPLCKHDDPQSNPQETDEEHRTKRERAADLFFQDRLQNMYDLEFPRPDLRPPEHDHESEQLAEERKLQRFDFLCERPEIVRLRRRIFQNCPFTGEEAGALTLLDVHPVLRRIVHQRHLPHLNKTEDQRRQERHLVERRDGGLELGLELLELGRVQDEVLALLRQPAELLRREPPAQGLAQLRFHGRDEADALERRPPLLGETLLFVSEHLCRVLGAVALAEVAVRGQDVRVGHGVAWVAVVDHVADGDALGGEGVPGRVVDGGPVVLRHERLRPSGPEVHGGAVF</sequence>
<protein>
    <submittedName>
        <fullName evidence="1">Uncharacterized protein</fullName>
    </submittedName>
</protein>
<dbReference type="GeneID" id="92085541"/>
<reference evidence="1 2" key="1">
    <citation type="submission" date="2023-01" db="EMBL/GenBank/DDBJ databases">
        <title>Analysis of 21 Apiospora genomes using comparative genomics revels a genus with tremendous synthesis potential of carbohydrate active enzymes and secondary metabolites.</title>
        <authorList>
            <person name="Sorensen T."/>
        </authorList>
    </citation>
    <scope>NUCLEOTIDE SEQUENCE [LARGE SCALE GENOMIC DNA]</scope>
    <source>
        <strain evidence="1 2">CBS 135458</strain>
    </source>
</reference>
<evidence type="ECO:0000313" key="1">
    <source>
        <dbReference type="EMBL" id="KAK8086095.1"/>
    </source>
</evidence>
<name>A0ABR1WSG7_9PEZI</name>